<gene>
    <name evidence="2" type="ORF">PUT78_09815</name>
</gene>
<keyword evidence="3" id="KW-1185">Reference proteome</keyword>
<feature type="transmembrane region" description="Helical" evidence="1">
    <location>
        <begin position="99"/>
        <end position="121"/>
    </location>
</feature>
<evidence type="ECO:0000313" key="2">
    <source>
        <dbReference type="EMBL" id="MDD7971401.1"/>
    </source>
</evidence>
<dbReference type="EMBL" id="JAQZSM010000007">
    <property type="protein sequence ID" value="MDD7971401.1"/>
    <property type="molecule type" value="Genomic_DNA"/>
</dbReference>
<evidence type="ECO:0000256" key="1">
    <source>
        <dbReference type="SAM" id="Phobius"/>
    </source>
</evidence>
<name>A0ABT5TAH1_9RHOB</name>
<dbReference type="Proteomes" id="UP001431784">
    <property type="component" value="Unassembled WGS sequence"/>
</dbReference>
<proteinExistence type="predicted"/>
<sequence length="167" mass="19449">MKRTLFHITDGIAIILSCYGSAMVTLALGGWFSSLLEKTLPMADSSDVMIFGTFLLFFTSSGAIYWIWWRFSPFSLRMLGENKIEHDERLSFSNKSKRFFAIILMLLYSCIFSVFFLLLLIGPIPWHRGNLFVFGYFLLFVSSSGLIFWLWWRFSPFSSRKLRGKDD</sequence>
<organism evidence="2 3">
    <name type="scientific">Roseinatronobacter alkalisoli</name>
    <dbReference type="NCBI Taxonomy" id="3028235"/>
    <lineage>
        <taxon>Bacteria</taxon>
        <taxon>Pseudomonadati</taxon>
        <taxon>Pseudomonadota</taxon>
        <taxon>Alphaproteobacteria</taxon>
        <taxon>Rhodobacterales</taxon>
        <taxon>Paracoccaceae</taxon>
        <taxon>Roseinatronobacter</taxon>
    </lineage>
</organism>
<keyword evidence="1" id="KW-0472">Membrane</keyword>
<accession>A0ABT5TAH1</accession>
<feature type="transmembrane region" description="Helical" evidence="1">
    <location>
        <begin position="48"/>
        <end position="68"/>
    </location>
</feature>
<comment type="caution">
    <text evidence="2">The sequence shown here is derived from an EMBL/GenBank/DDBJ whole genome shotgun (WGS) entry which is preliminary data.</text>
</comment>
<protein>
    <submittedName>
        <fullName evidence="2">Uncharacterized protein</fullName>
    </submittedName>
</protein>
<reference evidence="2" key="1">
    <citation type="submission" date="2023-02" db="EMBL/GenBank/DDBJ databases">
        <title>Description of Roseinatronobacter alkalisoli sp. nov., an alkaliphilic bacerium isolated from soda soil.</title>
        <authorList>
            <person name="Wei W."/>
        </authorList>
    </citation>
    <scope>NUCLEOTIDE SEQUENCE</scope>
    <source>
        <strain evidence="2">HJB301</strain>
    </source>
</reference>
<feature type="transmembrane region" description="Helical" evidence="1">
    <location>
        <begin position="133"/>
        <end position="152"/>
    </location>
</feature>
<evidence type="ECO:0000313" key="3">
    <source>
        <dbReference type="Proteomes" id="UP001431784"/>
    </source>
</evidence>
<dbReference type="RefSeq" id="WP_274352085.1">
    <property type="nucleotide sequence ID" value="NZ_JAQZSM010000007.1"/>
</dbReference>
<feature type="transmembrane region" description="Helical" evidence="1">
    <location>
        <begin position="12"/>
        <end position="36"/>
    </location>
</feature>
<keyword evidence="1" id="KW-0812">Transmembrane</keyword>
<keyword evidence="1" id="KW-1133">Transmembrane helix</keyword>